<keyword evidence="1" id="KW-0479">Metal-binding</keyword>
<dbReference type="Pfam" id="PF04434">
    <property type="entry name" value="SWIM"/>
    <property type="match status" value="1"/>
</dbReference>
<evidence type="ECO:0000259" key="2">
    <source>
        <dbReference type="PROSITE" id="PS50966"/>
    </source>
</evidence>
<evidence type="ECO:0000313" key="4">
    <source>
        <dbReference type="RefSeq" id="XP_027368384.1"/>
    </source>
</evidence>
<evidence type="ECO:0000256" key="1">
    <source>
        <dbReference type="PROSITE-ProRule" id="PRU00325"/>
    </source>
</evidence>
<dbReference type="RefSeq" id="XP_027368384.1">
    <property type="nucleotide sequence ID" value="XM_027512583.1"/>
</dbReference>
<dbReference type="InterPro" id="IPR007527">
    <property type="entry name" value="Znf_SWIM"/>
</dbReference>
<dbReference type="KEGG" id="aprc:113874358"/>
<feature type="domain" description="SWIM-type" evidence="2">
    <location>
        <begin position="94"/>
        <end position="126"/>
    </location>
</feature>
<gene>
    <name evidence="4" type="primary">LOC113874358</name>
</gene>
<sequence length="204" mass="23922">MTTNLVECINSVLKGAHNLPITALIRATYFWLAQLFAHKGSEAYARKNVRHLFSENITSCLQLNEHGSRKLRVTQFDRRNEAFHVHDLSNNEEYRVHLRRSYCDCGNLQTDRYPCHHVIVASYSQNIVWHVYVNEVYTINQVCKVYKKEFGVVGNESKWHKYRGPKLCPNPALKRTLKGRPKSTRFINEMDMRQMRRAPHCSLC</sequence>
<accession>A0A8B8MMC7</accession>
<organism evidence="3 4">
    <name type="scientific">Abrus precatorius</name>
    <name type="common">Indian licorice</name>
    <name type="synonym">Glycine abrus</name>
    <dbReference type="NCBI Taxonomy" id="3816"/>
    <lineage>
        <taxon>Eukaryota</taxon>
        <taxon>Viridiplantae</taxon>
        <taxon>Streptophyta</taxon>
        <taxon>Embryophyta</taxon>
        <taxon>Tracheophyta</taxon>
        <taxon>Spermatophyta</taxon>
        <taxon>Magnoliopsida</taxon>
        <taxon>eudicotyledons</taxon>
        <taxon>Gunneridae</taxon>
        <taxon>Pentapetalae</taxon>
        <taxon>rosids</taxon>
        <taxon>fabids</taxon>
        <taxon>Fabales</taxon>
        <taxon>Fabaceae</taxon>
        <taxon>Papilionoideae</taxon>
        <taxon>50 kb inversion clade</taxon>
        <taxon>NPAAA clade</taxon>
        <taxon>indigoferoid/millettioid clade</taxon>
        <taxon>Abreae</taxon>
        <taxon>Abrus</taxon>
    </lineage>
</organism>
<keyword evidence="1" id="KW-0862">Zinc</keyword>
<proteinExistence type="predicted"/>
<dbReference type="OrthoDB" id="1415334at2759"/>
<keyword evidence="3" id="KW-1185">Reference proteome</keyword>
<reference evidence="4" key="2">
    <citation type="submission" date="2025-08" db="UniProtKB">
        <authorList>
            <consortium name="RefSeq"/>
        </authorList>
    </citation>
    <scope>IDENTIFICATION</scope>
    <source>
        <tissue evidence="4">Young leaves</tissue>
    </source>
</reference>
<name>A0A8B8MMC7_ABRPR</name>
<dbReference type="GeneID" id="113874358"/>
<keyword evidence="1" id="KW-0863">Zinc-finger</keyword>
<dbReference type="PROSITE" id="PS50966">
    <property type="entry name" value="ZF_SWIM"/>
    <property type="match status" value="1"/>
</dbReference>
<evidence type="ECO:0000313" key="3">
    <source>
        <dbReference type="Proteomes" id="UP000694853"/>
    </source>
</evidence>
<dbReference type="AlphaFoldDB" id="A0A8B8MMC7"/>
<dbReference type="GO" id="GO:0008270">
    <property type="term" value="F:zinc ion binding"/>
    <property type="evidence" value="ECO:0007669"/>
    <property type="project" value="UniProtKB-KW"/>
</dbReference>
<dbReference type="Proteomes" id="UP000694853">
    <property type="component" value="Unplaced"/>
</dbReference>
<protein>
    <submittedName>
        <fullName evidence="4">Uncharacterized protein LOC113874358</fullName>
    </submittedName>
</protein>
<reference evidence="3" key="1">
    <citation type="journal article" date="2019" name="Toxins">
        <title>Detection of Abrin-Like and Prepropulchellin-Like Toxin Genes and Transcripts Using Whole Genome Sequencing and Full-Length Transcript Sequencing of Abrus precatorius.</title>
        <authorList>
            <person name="Hovde B.T."/>
            <person name="Daligault H.E."/>
            <person name="Hanschen E.R."/>
            <person name="Kunde Y.A."/>
            <person name="Johnson M.B."/>
            <person name="Starkenburg S.R."/>
            <person name="Johnson S.L."/>
        </authorList>
    </citation>
    <scope>NUCLEOTIDE SEQUENCE [LARGE SCALE GENOMIC DNA]</scope>
</reference>